<sequence length="135" mass="14488">MDPQKLSKPRIIAMDFKSLCFQSQVKPSRISVRNESRSSLTIAGLKVPVRDAISPAQKKNVPASTKNGSAIARPSKRLPSGGPIKVFVSDSADHIRPFAFSRFSSATTDGISVCALLSRKTSMNPKSSAVISKSK</sequence>
<accession>A0A6J6P8I2</accession>
<feature type="region of interest" description="Disordered" evidence="1">
    <location>
        <begin position="56"/>
        <end position="77"/>
    </location>
</feature>
<name>A0A6J6P8I2_9ZZZZ</name>
<organism evidence="2">
    <name type="scientific">freshwater metagenome</name>
    <dbReference type="NCBI Taxonomy" id="449393"/>
    <lineage>
        <taxon>unclassified sequences</taxon>
        <taxon>metagenomes</taxon>
        <taxon>ecological metagenomes</taxon>
    </lineage>
</organism>
<gene>
    <name evidence="2" type="ORF">UFOPK2589_00365</name>
    <name evidence="3" type="ORF">UFOPK4074_00780</name>
</gene>
<dbReference type="EMBL" id="CAFBPG010000066">
    <property type="protein sequence ID" value="CAB5013765.1"/>
    <property type="molecule type" value="Genomic_DNA"/>
</dbReference>
<dbReference type="EMBL" id="CAEZXT010000013">
    <property type="protein sequence ID" value="CAB4692604.1"/>
    <property type="molecule type" value="Genomic_DNA"/>
</dbReference>
<evidence type="ECO:0000313" key="3">
    <source>
        <dbReference type="EMBL" id="CAB5013765.1"/>
    </source>
</evidence>
<protein>
    <submittedName>
        <fullName evidence="2">Unannotated protein</fullName>
    </submittedName>
</protein>
<evidence type="ECO:0000256" key="1">
    <source>
        <dbReference type="SAM" id="MobiDB-lite"/>
    </source>
</evidence>
<reference evidence="2" key="1">
    <citation type="submission" date="2020-05" db="EMBL/GenBank/DDBJ databases">
        <authorList>
            <person name="Chiriac C."/>
            <person name="Salcher M."/>
            <person name="Ghai R."/>
            <person name="Kavagutti S V."/>
        </authorList>
    </citation>
    <scope>NUCLEOTIDE SEQUENCE</scope>
</reference>
<dbReference type="AlphaFoldDB" id="A0A6J6P8I2"/>
<evidence type="ECO:0000313" key="2">
    <source>
        <dbReference type="EMBL" id="CAB4692604.1"/>
    </source>
</evidence>
<proteinExistence type="predicted"/>